<dbReference type="CDD" id="cd00578">
    <property type="entry name" value="L-fuc_L-ara-isomerases"/>
    <property type="match status" value="1"/>
</dbReference>
<dbReference type="PANTHER" id="PTHR36120:SF1">
    <property type="entry name" value="L-FUCOSE ISOMERASE C-TERMINAL DOMAIN-CONTAINING PROTEIN"/>
    <property type="match status" value="1"/>
</dbReference>
<evidence type="ECO:0000256" key="1">
    <source>
        <dbReference type="ARBA" id="ARBA00023235"/>
    </source>
</evidence>
<keyword evidence="1 3" id="KW-0413">Isomerase</keyword>
<protein>
    <submittedName>
        <fullName evidence="3">Putative L-fucose isomerase</fullName>
    </submittedName>
</protein>
<dbReference type="AlphaFoldDB" id="W0FLW5"/>
<reference evidence="3" key="1">
    <citation type="journal article" date="2013" name="PLoS ONE">
        <title>Metagenomic insights into the carbohydrate-active enzymes carried by the microorganisms adhering to solid digesta in the rumen of cows.</title>
        <authorList>
            <person name="Wang L."/>
            <person name="Hatem A."/>
            <person name="Catalyurek U.V."/>
            <person name="Morrison M."/>
            <person name="Yu Z."/>
        </authorList>
    </citation>
    <scope>NUCLEOTIDE SEQUENCE</scope>
</reference>
<accession>W0FLW5</accession>
<dbReference type="PANTHER" id="PTHR36120">
    <property type="entry name" value="FUCOSE ISOMERASE"/>
    <property type="match status" value="1"/>
</dbReference>
<proteinExistence type="predicted"/>
<dbReference type="InterPro" id="IPR009015">
    <property type="entry name" value="Fucose_isomerase_N/cen_sf"/>
</dbReference>
<dbReference type="SUPFAM" id="SSF53743">
    <property type="entry name" value="FucI/AraA N-terminal and middle domains"/>
    <property type="match status" value="1"/>
</dbReference>
<name>W0FLW5_9BACT</name>
<dbReference type="EMBL" id="KC246775">
    <property type="protein sequence ID" value="AHF23807.1"/>
    <property type="molecule type" value="Genomic_DNA"/>
</dbReference>
<evidence type="ECO:0000313" key="3">
    <source>
        <dbReference type="EMBL" id="AHF23807.1"/>
    </source>
</evidence>
<dbReference type="GO" id="GO:0005737">
    <property type="term" value="C:cytoplasm"/>
    <property type="evidence" value="ECO:0007669"/>
    <property type="project" value="InterPro"/>
</dbReference>
<evidence type="ECO:0000256" key="2">
    <source>
        <dbReference type="ARBA" id="ARBA00023277"/>
    </source>
</evidence>
<sequence>MMRAEINAGGKTMTAKIKLGFAPTRRAIFSAPAAVEYRKLTADRLRELSIDFVDIDDINEEGLLYDDAGLEKIIEKFRREKVDGLFLPHANFGTEYECARLAKAMNVPVLLWGPRDERPDENGMRLRDSQCGLFATGKVLRRFRVPFTYMNNCNLTDPEFERGIRDFLAVCNVVKVFHHTRILQIGPRPFDFWSTMCNEGELLEKFNIQLAPIPLPELYAEMRKWREEKTEVARVVAYCRENMTCRIEDEYLTNVAELKAAMKSLAEKYGCNAIAIQCWNALQDEIHIMPCAANSLLNEEGIPVVCETDIHGAVSQLIAEAASMNERRVMFSDWTVRHPDNDNGELLQHCGPWPISVAKEKPTICVPVAFPENGAVSAEAKHGPMSLVRFDGDEGEYSILLGHARGIDGPWTRGTYVWVEVNNLKRLEAKVVEGPYIHHVAAIHGDVVPVVYEACKYIGVKPDLYDPIEDKVKAYLHGEDVVFDEV</sequence>
<dbReference type="GO" id="GO:0005996">
    <property type="term" value="P:monosaccharide metabolic process"/>
    <property type="evidence" value="ECO:0007669"/>
    <property type="project" value="InterPro"/>
</dbReference>
<organism evidence="3">
    <name type="scientific">uncultured bacterium Contig140</name>
    <dbReference type="NCBI Taxonomy" id="1393424"/>
    <lineage>
        <taxon>Bacteria</taxon>
        <taxon>environmental samples</taxon>
    </lineage>
</organism>
<keyword evidence="2" id="KW-0119">Carbohydrate metabolism</keyword>
<dbReference type="GO" id="GO:0016861">
    <property type="term" value="F:intramolecular oxidoreductase activity, interconverting aldoses and ketoses"/>
    <property type="evidence" value="ECO:0007669"/>
    <property type="project" value="InterPro"/>
</dbReference>